<dbReference type="KEGG" id="puv:PUV_22630"/>
<dbReference type="EMBL" id="FR872580">
    <property type="protein sequence ID" value="CCB87213.1"/>
    <property type="molecule type" value="Genomic_DNA"/>
</dbReference>
<accession>F8L1Q7</accession>
<dbReference type="SMART" id="SM00248">
    <property type="entry name" value="ANK"/>
    <property type="match status" value="2"/>
</dbReference>
<dbReference type="HOGENOM" id="CLU_507929_0_0_0"/>
<feature type="compositionally biased region" description="Acidic residues" evidence="1">
    <location>
        <begin position="174"/>
        <end position="185"/>
    </location>
</feature>
<dbReference type="InterPro" id="IPR036770">
    <property type="entry name" value="Ankyrin_rpt-contain_sf"/>
</dbReference>
<dbReference type="Gene3D" id="1.25.40.20">
    <property type="entry name" value="Ankyrin repeat-containing domain"/>
    <property type="match status" value="1"/>
</dbReference>
<protein>
    <submittedName>
        <fullName evidence="2">Uncharacterized protein</fullName>
    </submittedName>
</protein>
<sequence>MSNTVRLNSGCNAEELHKQLINMAKEVQVSDKTVSTKLQVSKWNGKLWRILTNFLAKIGIKLERTNASHVAEKLNTFVSKNNTFFNDDYYADNFKNLKKIFEKVLSIDSDSGKNLKNQKYTKIFDKCIDCITKKVSQDEKPKEPTGNAGQKVGEDEKGDSSASLRSEDGSQDLSDFELEESEDESDHSPTSLRSEDGSQEGSNLKTEGAEKNFFAAKYSDALQHLNVKGYASENVKEFLLVLYDGQKDISECAEELRGISGLTAQLAETVEKLALNITKNERYRTDEEVEISHKTRLRHIMTILSVLPFDEHVEKIIGNVKQYPSVLLQGISASLEVGSKSLTVRDQSLEKSSKSFFMNLKKELKGEDFKGYWEIILNLQPQVSEDWHIERGAHVWNTSIAGDVVGSSVKQRQTALHLFAKQEFSDYAQQLAEKLLSQAPYLLNFIEGIRKHSPLAEAVNANNEEMVAWLLSKNPDLKCINDERKNALKIAIANGNTKLIGMLIKADPSRESWIDAGLIKSLESNEMAEDVIRRFN</sequence>
<gene>
    <name evidence="2" type="ordered locus">PUV_22630</name>
</gene>
<evidence type="ECO:0000313" key="2">
    <source>
        <dbReference type="EMBL" id="CCB87213.1"/>
    </source>
</evidence>
<reference evidence="2 3" key="2">
    <citation type="journal article" date="2011" name="Mol. Biol. Evol.">
        <title>Unity in variety--the pan-genome of the Chlamydiae.</title>
        <authorList>
            <person name="Collingro A."/>
            <person name="Tischler P."/>
            <person name="Weinmaier T."/>
            <person name="Penz T."/>
            <person name="Heinz E."/>
            <person name="Brunham R.C."/>
            <person name="Read T.D."/>
            <person name="Bavoil P.M."/>
            <person name="Sachse K."/>
            <person name="Kahane S."/>
            <person name="Friedman M.G."/>
            <person name="Rattei T."/>
            <person name="Myers G.S."/>
            <person name="Horn M."/>
        </authorList>
    </citation>
    <scope>NUCLEOTIDE SEQUENCE [LARGE SCALE GENOMIC DNA]</scope>
    <source>
        <strain evidence="3">UV7</strain>
    </source>
</reference>
<dbReference type="Pfam" id="PF12796">
    <property type="entry name" value="Ank_2"/>
    <property type="match status" value="1"/>
</dbReference>
<feature type="region of interest" description="Disordered" evidence="1">
    <location>
        <begin position="136"/>
        <end position="204"/>
    </location>
</feature>
<dbReference type="Proteomes" id="UP000000495">
    <property type="component" value="Chromosome"/>
</dbReference>
<evidence type="ECO:0000256" key="1">
    <source>
        <dbReference type="SAM" id="MobiDB-lite"/>
    </source>
</evidence>
<organism evidence="2 3">
    <name type="scientific">Parachlamydia acanthamoebae (strain UV7)</name>
    <dbReference type="NCBI Taxonomy" id="765952"/>
    <lineage>
        <taxon>Bacteria</taxon>
        <taxon>Pseudomonadati</taxon>
        <taxon>Chlamydiota</taxon>
        <taxon>Chlamydiia</taxon>
        <taxon>Parachlamydiales</taxon>
        <taxon>Parachlamydiaceae</taxon>
        <taxon>Parachlamydia</taxon>
    </lineage>
</organism>
<proteinExistence type="predicted"/>
<dbReference type="STRING" id="765952.PUV_22630"/>
<reference key="1">
    <citation type="journal article" date="2011" name="Mol. Biol. Evol.">
        <title>Unity in variety -- the pan-genome of the Chlamydiae.</title>
        <authorList>
            <person name="Collingro A."/>
            <person name="Tischler P."/>
            <person name="Weinmaier T."/>
            <person name="Penz T."/>
            <person name="Heinz E."/>
            <person name="Brunham R.C."/>
            <person name="Read T.D."/>
            <person name="Bavoil P.M."/>
            <person name="Sachse K."/>
            <person name="Kahane S."/>
            <person name="Friedman M.G."/>
            <person name="Rattei T."/>
            <person name="Myers G.S.A."/>
            <person name="Horn M."/>
        </authorList>
    </citation>
    <scope>NUCLEOTIDE SEQUENCE</scope>
    <source>
        <strain>UV7</strain>
    </source>
</reference>
<dbReference type="AlphaFoldDB" id="F8L1Q7"/>
<dbReference type="RefSeq" id="WP_013925458.1">
    <property type="nucleotide sequence ID" value="NC_015702.1"/>
</dbReference>
<dbReference type="eggNOG" id="COG0666">
    <property type="taxonomic scope" value="Bacteria"/>
</dbReference>
<name>F8L1Q7_PARAV</name>
<dbReference type="InterPro" id="IPR002110">
    <property type="entry name" value="Ankyrin_rpt"/>
</dbReference>
<evidence type="ECO:0000313" key="3">
    <source>
        <dbReference type="Proteomes" id="UP000000495"/>
    </source>
</evidence>
<keyword evidence="3" id="KW-1185">Reference proteome</keyword>
<dbReference type="SUPFAM" id="SSF48403">
    <property type="entry name" value="Ankyrin repeat"/>
    <property type="match status" value="1"/>
</dbReference>